<reference evidence="1 2" key="1">
    <citation type="submission" date="2020-08" db="EMBL/GenBank/DDBJ databases">
        <title>Genome sequence of Sphingomonas sediminicola KACC 15039T.</title>
        <authorList>
            <person name="Hyun D.-W."/>
            <person name="Bae J.-W."/>
        </authorList>
    </citation>
    <scope>NUCLEOTIDE SEQUENCE [LARGE SCALE GENOMIC DNA]</scope>
    <source>
        <strain evidence="1 2">KACC 15039</strain>
    </source>
</reference>
<evidence type="ECO:0008006" key="3">
    <source>
        <dbReference type="Google" id="ProtNLM"/>
    </source>
</evidence>
<dbReference type="RefSeq" id="WP_187708063.1">
    <property type="nucleotide sequence ID" value="NZ_CP060782.1"/>
</dbReference>
<name>A0ABX6T5K3_9SPHN</name>
<keyword evidence="2" id="KW-1185">Reference proteome</keyword>
<proteinExistence type="predicted"/>
<organism evidence="1 2">
    <name type="scientific">Sphingomonas sediminicola</name>
    <dbReference type="NCBI Taxonomy" id="386874"/>
    <lineage>
        <taxon>Bacteria</taxon>
        <taxon>Pseudomonadati</taxon>
        <taxon>Pseudomonadota</taxon>
        <taxon>Alphaproteobacteria</taxon>
        <taxon>Sphingomonadales</taxon>
        <taxon>Sphingomonadaceae</taxon>
        <taxon>Sphingomonas</taxon>
    </lineage>
</organism>
<evidence type="ECO:0000313" key="1">
    <source>
        <dbReference type="EMBL" id="QNP45107.1"/>
    </source>
</evidence>
<accession>A0ABX6T5K3</accession>
<protein>
    <recommendedName>
        <fullName evidence="3">Hpt domain-containing protein</fullName>
    </recommendedName>
</protein>
<dbReference type="EMBL" id="CP060782">
    <property type="protein sequence ID" value="QNP45107.1"/>
    <property type="molecule type" value="Genomic_DNA"/>
</dbReference>
<gene>
    <name evidence="1" type="ORF">H9L14_10575</name>
</gene>
<dbReference type="Proteomes" id="UP000516105">
    <property type="component" value="Chromosome"/>
</dbReference>
<sequence length="119" mass="12423">MLRAMFQILSIEAAAEAPVAGGELAARIAGLKRALRLLEPSGGGPSCDAEEFEAIEFASEAAMRCFDTRSERVIGEAAAGLEAVVSARSTGSEPHPVAVDMVAEAIRVGLANLSELLRR</sequence>
<evidence type="ECO:0000313" key="2">
    <source>
        <dbReference type="Proteomes" id="UP000516105"/>
    </source>
</evidence>